<gene>
    <name evidence="2" type="ORF">ILYODFUR_010225</name>
</gene>
<accession>A0ABV0V4R5</accession>
<protein>
    <submittedName>
        <fullName evidence="2">Uncharacterized protein</fullName>
    </submittedName>
</protein>
<dbReference type="Proteomes" id="UP001482620">
    <property type="component" value="Unassembled WGS sequence"/>
</dbReference>
<evidence type="ECO:0000313" key="2">
    <source>
        <dbReference type="EMBL" id="MEQ2251368.1"/>
    </source>
</evidence>
<sequence length="102" mass="11026">MPARCIIPHLKVSGVSYVKEEGVGQQCISTNPPRGQIPEWPPLVPPAAKTVQSKARDPPEIPKDARGGVPMERRANLRHPQTLAGAPSLQIPTVHQGITQFP</sequence>
<feature type="compositionally biased region" description="Basic and acidic residues" evidence="1">
    <location>
        <begin position="54"/>
        <end position="69"/>
    </location>
</feature>
<proteinExistence type="predicted"/>
<organism evidence="2 3">
    <name type="scientific">Ilyodon furcidens</name>
    <name type="common">goldbreast splitfin</name>
    <dbReference type="NCBI Taxonomy" id="33524"/>
    <lineage>
        <taxon>Eukaryota</taxon>
        <taxon>Metazoa</taxon>
        <taxon>Chordata</taxon>
        <taxon>Craniata</taxon>
        <taxon>Vertebrata</taxon>
        <taxon>Euteleostomi</taxon>
        <taxon>Actinopterygii</taxon>
        <taxon>Neopterygii</taxon>
        <taxon>Teleostei</taxon>
        <taxon>Neoteleostei</taxon>
        <taxon>Acanthomorphata</taxon>
        <taxon>Ovalentaria</taxon>
        <taxon>Atherinomorphae</taxon>
        <taxon>Cyprinodontiformes</taxon>
        <taxon>Goodeidae</taxon>
        <taxon>Ilyodon</taxon>
    </lineage>
</organism>
<evidence type="ECO:0000313" key="3">
    <source>
        <dbReference type="Proteomes" id="UP001482620"/>
    </source>
</evidence>
<evidence type="ECO:0000256" key="1">
    <source>
        <dbReference type="SAM" id="MobiDB-lite"/>
    </source>
</evidence>
<reference evidence="2 3" key="1">
    <citation type="submission" date="2021-06" db="EMBL/GenBank/DDBJ databases">
        <authorList>
            <person name="Palmer J.M."/>
        </authorList>
    </citation>
    <scope>NUCLEOTIDE SEQUENCE [LARGE SCALE GENOMIC DNA]</scope>
    <source>
        <strain evidence="3">if_2019</strain>
        <tissue evidence="2">Muscle</tissue>
    </source>
</reference>
<dbReference type="EMBL" id="JAHRIQ010093420">
    <property type="protein sequence ID" value="MEQ2251368.1"/>
    <property type="molecule type" value="Genomic_DNA"/>
</dbReference>
<comment type="caution">
    <text evidence="2">The sequence shown here is derived from an EMBL/GenBank/DDBJ whole genome shotgun (WGS) entry which is preliminary data.</text>
</comment>
<feature type="region of interest" description="Disordered" evidence="1">
    <location>
        <begin position="50"/>
        <end position="69"/>
    </location>
</feature>
<keyword evidence="3" id="KW-1185">Reference proteome</keyword>
<name>A0ABV0V4R5_9TELE</name>